<dbReference type="InterPro" id="IPR035396">
    <property type="entry name" value="Bac_rhamnosid6H"/>
</dbReference>
<dbReference type="EMBL" id="JBHSMI010000052">
    <property type="protein sequence ID" value="MFC5406093.1"/>
    <property type="molecule type" value="Genomic_DNA"/>
</dbReference>
<dbReference type="Gene3D" id="2.60.420.10">
    <property type="entry name" value="Maltose phosphorylase, domain 3"/>
    <property type="match status" value="1"/>
</dbReference>
<dbReference type="GO" id="GO:0016787">
    <property type="term" value="F:hydrolase activity"/>
    <property type="evidence" value="ECO:0007669"/>
    <property type="project" value="UniProtKB-KW"/>
</dbReference>
<evidence type="ECO:0000313" key="8">
    <source>
        <dbReference type="EMBL" id="MFC5406093.1"/>
    </source>
</evidence>
<dbReference type="InterPro" id="IPR008928">
    <property type="entry name" value="6-hairpin_glycosidase_sf"/>
</dbReference>
<sequence>MRNETFNVINPRVENSSNPYLVDRLKPIFGWGFESDRRNVRQSAYQIIVASSESLLEPGKADVWDSGKAESNINAGVDYGGIPLQSAKRYYWKVRVWDAEDQPTSFSETGTWEMALLNREDWKAQWIGVTERDIRRWKEESGGSEQATAPLPLLRTHFRMEKMVTRAKAYICGLGHYELRLNGERVGESALDPGWTNYDKTCLYAAFDVRPHLRVGDNAIGVMLGNGFYNVEGGRYEKYTGSFGTPKMIMQLEVEYADGTTGRIVSGEGWRISRSPITFSCIYGGEDYDARLEQVGWDQLGFHEDHRWQLAQLVEEPKGQLRAQIHPPNKVMRRYKPVLVHAISSGRYVYDFGQNFSGWIRIGIQGPRGAEVKFVYDELLDDQGEVKQRWTGGPSYFSYTLKGEGEEIWTPRFSYSGFRYIQVDGAVPQSASGEPADERMPTLLHIEGQMIHADVADTGGFSCSNDMWNRIHGIINMAILSNMKSVLTDCPHREKLGWLEQTQLMGPAVMLNYDVPNLYRKIIADMSEAQLDSGLVPDIAPEYTVFEDGFRDSAEFGGAYIIASWYVYRRYRDRQLLESHYEGMKRYLANLTDRSDEYILNFGLGDWCDVGPNPGFPHNTPIALAETATYYYATVLMSRIARVLGREDDSHSFVDLAARIQESFIAEFHDPIGGHYGTGSQTSNAMPLALGLVPKRLEAAVLDNLLRDIRERDYKFTSGEIGFRYVLMALTQHRQAETVARMLLRTDDPSYGYQILQGATTLTEAWNGPTFGLSQNHFMQGHAEQWFYAGLAGIRLNDEDDDHNRIDIAPQPVDGIQWARAHHRMAAGIVESHWQFDDSSTWKFKIAIPANVTAVVTIPFSDVSAMTENGLPIRESQDIVVLREEETAVVLEVGSGNYLFEVRIL</sequence>
<evidence type="ECO:0000313" key="9">
    <source>
        <dbReference type="Proteomes" id="UP001596113"/>
    </source>
</evidence>
<gene>
    <name evidence="8" type="ORF">ACFPOF_25410</name>
</gene>
<evidence type="ECO:0000256" key="3">
    <source>
        <dbReference type="ARBA" id="ARBA00022801"/>
    </source>
</evidence>
<dbReference type="PIRSF" id="PIRSF010631">
    <property type="entry name" value="A-rhamnsds"/>
    <property type="match status" value="1"/>
</dbReference>
<dbReference type="InterPro" id="IPR012341">
    <property type="entry name" value="6hp_glycosidase-like_sf"/>
</dbReference>
<dbReference type="Gene3D" id="2.60.120.260">
    <property type="entry name" value="Galactose-binding domain-like"/>
    <property type="match status" value="2"/>
</dbReference>
<dbReference type="InterPro" id="IPR013737">
    <property type="entry name" value="Bac_rhamnosid_N"/>
</dbReference>
<comment type="catalytic activity">
    <reaction evidence="1">
        <text>Hydrolysis of terminal non-reducing alpha-L-rhamnose residues in alpha-L-rhamnosides.</text>
        <dbReference type="EC" id="3.2.1.40"/>
    </reaction>
</comment>
<dbReference type="Gene3D" id="2.60.40.10">
    <property type="entry name" value="Immunoglobulins"/>
    <property type="match status" value="1"/>
</dbReference>
<name>A0ABW0HYU3_9BACL</name>
<dbReference type="Pfam" id="PF25788">
    <property type="entry name" value="Ig_Rha78A_N"/>
    <property type="match status" value="1"/>
</dbReference>
<dbReference type="RefSeq" id="WP_378137970.1">
    <property type="nucleotide sequence ID" value="NZ_JBHSMI010000052.1"/>
</dbReference>
<reference evidence="9" key="1">
    <citation type="journal article" date="2019" name="Int. J. Syst. Evol. Microbiol.">
        <title>The Global Catalogue of Microorganisms (GCM) 10K type strain sequencing project: providing services to taxonomists for standard genome sequencing and annotation.</title>
        <authorList>
            <consortium name="The Broad Institute Genomics Platform"/>
            <consortium name="The Broad Institute Genome Sequencing Center for Infectious Disease"/>
            <person name="Wu L."/>
            <person name="Ma J."/>
        </authorList>
    </citation>
    <scope>NUCLEOTIDE SEQUENCE [LARGE SCALE GENOMIC DNA]</scope>
    <source>
        <strain evidence="9">CGMCC 1.18575</strain>
    </source>
</reference>
<dbReference type="Pfam" id="PF05592">
    <property type="entry name" value="Bac_rhamnosid"/>
    <property type="match status" value="1"/>
</dbReference>
<keyword evidence="3 8" id="KW-0378">Hydrolase</keyword>
<dbReference type="Gene3D" id="1.50.10.10">
    <property type="match status" value="1"/>
</dbReference>
<feature type="domain" description="Alpha-L-rhamnosidase concanavalin-like" evidence="4">
    <location>
        <begin position="343"/>
        <end position="430"/>
    </location>
</feature>
<organism evidence="8 9">
    <name type="scientific">Cohnella soli</name>
    <dbReference type="NCBI Taxonomy" id="425005"/>
    <lineage>
        <taxon>Bacteria</taxon>
        <taxon>Bacillati</taxon>
        <taxon>Bacillota</taxon>
        <taxon>Bacilli</taxon>
        <taxon>Bacillales</taxon>
        <taxon>Paenibacillaceae</taxon>
        <taxon>Cohnella</taxon>
    </lineage>
</organism>
<evidence type="ECO:0000256" key="1">
    <source>
        <dbReference type="ARBA" id="ARBA00001445"/>
    </source>
</evidence>
<evidence type="ECO:0000259" key="5">
    <source>
        <dbReference type="Pfam" id="PF08531"/>
    </source>
</evidence>
<dbReference type="PANTHER" id="PTHR33307">
    <property type="entry name" value="ALPHA-RHAMNOSIDASE (EUROFUNG)"/>
    <property type="match status" value="1"/>
</dbReference>
<keyword evidence="9" id="KW-1185">Reference proteome</keyword>
<dbReference type="Pfam" id="PF17389">
    <property type="entry name" value="Bac_rhamnosid6H"/>
    <property type="match status" value="1"/>
</dbReference>
<dbReference type="EC" id="3.2.1.40" evidence="2"/>
<feature type="domain" description="Bacterial alpha-L-rhamnosidase N-terminal" evidence="5">
    <location>
        <begin position="163"/>
        <end position="332"/>
    </location>
</feature>
<comment type="caution">
    <text evidence="8">The sequence shown here is derived from an EMBL/GenBank/DDBJ whole genome shotgun (WGS) entry which is preliminary data.</text>
</comment>
<dbReference type="InterPro" id="IPR016007">
    <property type="entry name" value="Alpha_rhamnosid"/>
</dbReference>
<dbReference type="Proteomes" id="UP001596113">
    <property type="component" value="Unassembled WGS sequence"/>
</dbReference>
<dbReference type="Pfam" id="PF17390">
    <property type="entry name" value="Bac_rhamnosid_C"/>
    <property type="match status" value="1"/>
</dbReference>
<feature type="domain" description="Alpha-L-rhamnosidase six-hairpin glycosidase" evidence="6">
    <location>
        <begin position="457"/>
        <end position="789"/>
    </location>
</feature>
<dbReference type="InterPro" id="IPR008902">
    <property type="entry name" value="Rhamnosid_concanavalin"/>
</dbReference>
<proteinExistence type="predicted"/>
<feature type="domain" description="Alpha-L-rhamnosidase C-terminal" evidence="7">
    <location>
        <begin position="804"/>
        <end position="868"/>
    </location>
</feature>
<evidence type="ECO:0000256" key="2">
    <source>
        <dbReference type="ARBA" id="ARBA00012652"/>
    </source>
</evidence>
<dbReference type="SUPFAM" id="SSF48208">
    <property type="entry name" value="Six-hairpin glycosidases"/>
    <property type="match status" value="1"/>
</dbReference>
<protein>
    <recommendedName>
        <fullName evidence="2">alpha-L-rhamnosidase</fullName>
        <ecNumber evidence="2">3.2.1.40</ecNumber>
    </recommendedName>
</protein>
<evidence type="ECO:0000259" key="6">
    <source>
        <dbReference type="Pfam" id="PF17389"/>
    </source>
</evidence>
<dbReference type="InterPro" id="IPR013783">
    <property type="entry name" value="Ig-like_fold"/>
</dbReference>
<evidence type="ECO:0000259" key="7">
    <source>
        <dbReference type="Pfam" id="PF17390"/>
    </source>
</evidence>
<dbReference type="PANTHER" id="PTHR33307:SF11">
    <property type="entry name" value="ALPHA-L-RHAMNOSIDASE"/>
    <property type="match status" value="1"/>
</dbReference>
<evidence type="ECO:0000259" key="4">
    <source>
        <dbReference type="Pfam" id="PF05592"/>
    </source>
</evidence>
<accession>A0ABW0HYU3</accession>
<dbReference type="InterPro" id="IPR035398">
    <property type="entry name" value="Bac_rhamnosid_C"/>
</dbReference>
<dbReference type="Pfam" id="PF08531">
    <property type="entry name" value="Bac_rhamnosid_N"/>
    <property type="match status" value="1"/>
</dbReference>